<dbReference type="EMBL" id="CAAALY010040509">
    <property type="protein sequence ID" value="VEL19179.1"/>
    <property type="molecule type" value="Genomic_DNA"/>
</dbReference>
<dbReference type="GO" id="GO:0051723">
    <property type="term" value="F:protein methylesterase activity"/>
    <property type="evidence" value="ECO:0007669"/>
    <property type="project" value="InterPro"/>
</dbReference>
<keyword evidence="1" id="KW-0719">Serine esterase</keyword>
<dbReference type="PANTHER" id="PTHR14189:SF0">
    <property type="entry name" value="PROTEIN PHOSPHATASE METHYLESTERASE 1"/>
    <property type="match status" value="1"/>
</dbReference>
<dbReference type="PANTHER" id="PTHR14189">
    <property type="entry name" value="PROTEIN PHOSPHATASE METHYLESTERASE-1 RELATED"/>
    <property type="match status" value="1"/>
</dbReference>
<dbReference type="AlphaFoldDB" id="A0A448WSR3"/>
<gene>
    <name evidence="3" type="ORF">PXEA_LOCUS12619</name>
</gene>
<reference evidence="3" key="1">
    <citation type="submission" date="2018-11" db="EMBL/GenBank/DDBJ databases">
        <authorList>
            <consortium name="Pathogen Informatics"/>
        </authorList>
    </citation>
    <scope>NUCLEOTIDE SEQUENCE</scope>
</reference>
<evidence type="ECO:0000256" key="2">
    <source>
        <dbReference type="ARBA" id="ARBA00022801"/>
    </source>
</evidence>
<dbReference type="Proteomes" id="UP000784294">
    <property type="component" value="Unassembled WGS sequence"/>
</dbReference>
<proteinExistence type="predicted"/>
<protein>
    <submittedName>
        <fullName evidence="3">Uncharacterized protein</fullName>
    </submittedName>
</protein>
<dbReference type="OrthoDB" id="194865at2759"/>
<keyword evidence="4" id="KW-1185">Reference proteome</keyword>
<dbReference type="Gene3D" id="3.40.50.1820">
    <property type="entry name" value="alpha/beta hydrolase"/>
    <property type="match status" value="1"/>
</dbReference>
<name>A0A448WSR3_9PLAT</name>
<evidence type="ECO:0000313" key="4">
    <source>
        <dbReference type="Proteomes" id="UP000784294"/>
    </source>
</evidence>
<accession>A0A448WSR3</accession>
<comment type="caution">
    <text evidence="3">The sequence shown here is derived from an EMBL/GenBank/DDBJ whole genome shotgun (WGS) entry which is preliminary data.</text>
</comment>
<dbReference type="InterPro" id="IPR029058">
    <property type="entry name" value="AB_hydrolase_fold"/>
</dbReference>
<evidence type="ECO:0000256" key="1">
    <source>
        <dbReference type="ARBA" id="ARBA00022487"/>
    </source>
</evidence>
<dbReference type="InterPro" id="IPR016812">
    <property type="entry name" value="PPase_methylesterase_euk"/>
</dbReference>
<organism evidence="3 4">
    <name type="scientific">Protopolystoma xenopodis</name>
    <dbReference type="NCBI Taxonomy" id="117903"/>
    <lineage>
        <taxon>Eukaryota</taxon>
        <taxon>Metazoa</taxon>
        <taxon>Spiralia</taxon>
        <taxon>Lophotrochozoa</taxon>
        <taxon>Platyhelminthes</taxon>
        <taxon>Monogenea</taxon>
        <taxon>Polyopisthocotylea</taxon>
        <taxon>Polystomatidea</taxon>
        <taxon>Polystomatidae</taxon>
        <taxon>Protopolystoma</taxon>
    </lineage>
</organism>
<sequence>MLVFLYNFSNTLVHDPVIKGNLATRPISRSSKKHLSSLSFSKGILEASEEDEDNQVEENVRLSSLSSVMEATGNGSNVDATHFIVNDGIVNNFTLSHIPTYSNQSSHSQIIQMPSASISPESGNIVQDTESDSLIVTEKPSTTVSDFAPLHDDIDISVNSGFLQPLKSNPLSSELTIPAAISTAPIQSTSQLSSSLSMQRQLEYTWRIDLSRTQPFWQDWFSGLSRLFLSVPEPKLLLLAGVDRLDKDLTIGQMQDYLTHLMDISFGNQHEN</sequence>
<evidence type="ECO:0000313" key="3">
    <source>
        <dbReference type="EMBL" id="VEL19179.1"/>
    </source>
</evidence>
<keyword evidence="2" id="KW-0378">Hydrolase</keyword>